<sequence length="190" mass="21157">MRSSWHRSRPCDVRGFCTGLGLPSGSTAFRIHGLPDPWPSGSMAFRIHDRTGSRVDEEGEGHPIPLIPYECSSLGISIGSFVNLLMADGTDGAIPATYAREREREKTWDMDYDPLTARSNQMPPNTSSEDSAPMVTLCHKIVDESLEPPKSMAKAWKEGRIKLCPIEESLMSVHSPKVPDHDFFEKVNSW</sequence>
<proteinExistence type="predicted"/>
<name>A0A7R9FPV1_9CRUS</name>
<accession>A0A7R9FPV1</accession>
<dbReference type="AlphaFoldDB" id="A0A7R9FPV1"/>
<evidence type="ECO:0000313" key="2">
    <source>
        <dbReference type="Proteomes" id="UP000677054"/>
    </source>
</evidence>
<dbReference type="Proteomes" id="UP000677054">
    <property type="component" value="Unassembled WGS sequence"/>
</dbReference>
<reference evidence="1" key="1">
    <citation type="submission" date="2020-11" db="EMBL/GenBank/DDBJ databases">
        <authorList>
            <person name="Tran Van P."/>
        </authorList>
    </citation>
    <scope>NUCLEOTIDE SEQUENCE</scope>
</reference>
<organism evidence="1">
    <name type="scientific">Darwinula stevensoni</name>
    <dbReference type="NCBI Taxonomy" id="69355"/>
    <lineage>
        <taxon>Eukaryota</taxon>
        <taxon>Metazoa</taxon>
        <taxon>Ecdysozoa</taxon>
        <taxon>Arthropoda</taxon>
        <taxon>Crustacea</taxon>
        <taxon>Oligostraca</taxon>
        <taxon>Ostracoda</taxon>
        <taxon>Podocopa</taxon>
        <taxon>Podocopida</taxon>
        <taxon>Darwinulocopina</taxon>
        <taxon>Darwinuloidea</taxon>
        <taxon>Darwinulidae</taxon>
        <taxon>Darwinula</taxon>
    </lineage>
</organism>
<dbReference type="EMBL" id="CAJPEV010002973">
    <property type="protein sequence ID" value="CAG0898570.1"/>
    <property type="molecule type" value="Genomic_DNA"/>
</dbReference>
<gene>
    <name evidence="1" type="ORF">DSTB1V02_LOCUS10402</name>
</gene>
<protein>
    <submittedName>
        <fullName evidence="1">Uncharacterized protein</fullName>
    </submittedName>
</protein>
<dbReference type="EMBL" id="LR902490">
    <property type="protein sequence ID" value="CAD7250632.1"/>
    <property type="molecule type" value="Genomic_DNA"/>
</dbReference>
<evidence type="ECO:0000313" key="1">
    <source>
        <dbReference type="EMBL" id="CAD7250632.1"/>
    </source>
</evidence>
<keyword evidence="2" id="KW-1185">Reference proteome</keyword>